<gene>
    <name evidence="2" type="ORF">REIFOR_00112</name>
</gene>
<evidence type="ECO:0000313" key="2">
    <source>
        <dbReference type="EMBL" id="ATX75289.1"/>
    </source>
</evidence>
<dbReference type="Proteomes" id="UP000229757">
    <property type="component" value="Chromosome"/>
</dbReference>
<sequence length="59" mass="6763">MPVRRPITEFDQQCHPFPGETVMSKEQHSTKENKKKPLLTAKEKKAAKKTKKDTNVIGQ</sequence>
<evidence type="ECO:0000313" key="3">
    <source>
        <dbReference type="Proteomes" id="UP000229757"/>
    </source>
</evidence>
<name>A0A2K8KMB6_9GAMM</name>
<dbReference type="EMBL" id="CP011797">
    <property type="protein sequence ID" value="ATX75289.1"/>
    <property type="molecule type" value="Genomic_DNA"/>
</dbReference>
<protein>
    <submittedName>
        <fullName evidence="2">Uncharacterized protein</fullName>
    </submittedName>
</protein>
<proteinExistence type="predicted"/>
<reference evidence="2 3" key="1">
    <citation type="journal article" date="2017" name="Environ. Microbiol.">
        <title>Genomic and physiological analyses of 'Reinekea forsetii' reveal a versatile opportunistic lifestyle during spring algae blooms.</title>
        <authorList>
            <person name="Avci B."/>
            <person name="Hahnke R.L."/>
            <person name="Chafee M."/>
            <person name="Fischer T."/>
            <person name="Gruber-Vodicka H."/>
            <person name="Tegetmeyer H.E."/>
            <person name="Harder J."/>
            <person name="Fuchs B.M."/>
            <person name="Amann R.I."/>
            <person name="Teeling H."/>
        </authorList>
    </citation>
    <scope>NUCLEOTIDE SEQUENCE [LARGE SCALE GENOMIC DNA]</scope>
    <source>
        <strain evidence="2 3">Hel1_31_D35</strain>
    </source>
</reference>
<accession>A0A2K8KMB6</accession>
<feature type="compositionally biased region" description="Basic and acidic residues" evidence="1">
    <location>
        <begin position="23"/>
        <end position="32"/>
    </location>
</feature>
<evidence type="ECO:0000256" key="1">
    <source>
        <dbReference type="SAM" id="MobiDB-lite"/>
    </source>
</evidence>
<feature type="region of interest" description="Disordered" evidence="1">
    <location>
        <begin position="1"/>
        <end position="59"/>
    </location>
</feature>
<organism evidence="2 3">
    <name type="scientific">Reinekea forsetii</name>
    <dbReference type="NCBI Taxonomy" id="1336806"/>
    <lineage>
        <taxon>Bacteria</taxon>
        <taxon>Pseudomonadati</taxon>
        <taxon>Pseudomonadota</taxon>
        <taxon>Gammaproteobacteria</taxon>
        <taxon>Oceanospirillales</taxon>
        <taxon>Saccharospirillaceae</taxon>
        <taxon>Reinekea</taxon>
    </lineage>
</organism>
<dbReference type="KEGG" id="rfo:REIFOR_00112"/>
<dbReference type="AlphaFoldDB" id="A0A2K8KMB6"/>
<keyword evidence="3" id="KW-1185">Reference proteome</keyword>